<dbReference type="GO" id="GO:0042910">
    <property type="term" value="F:xenobiotic transmembrane transporter activity"/>
    <property type="evidence" value="ECO:0007669"/>
    <property type="project" value="TreeGrafter"/>
</dbReference>
<reference evidence="2 3" key="1">
    <citation type="submission" date="2017-06" db="EMBL/GenBank/DDBJ databases">
        <title>Genome sequencing of cyanobaciteial culture collection at National Institute for Environmental Studies (NIES).</title>
        <authorList>
            <person name="Hirose Y."/>
            <person name="Shimura Y."/>
            <person name="Fujisawa T."/>
            <person name="Nakamura Y."/>
            <person name="Kawachi M."/>
        </authorList>
    </citation>
    <scope>NUCLEOTIDE SEQUENCE [LARGE SCALE GENOMIC DNA]</scope>
    <source>
        <strain evidence="2 3">NIES-2135</strain>
    </source>
</reference>
<name>A0A1Z4J921_LEPBY</name>
<dbReference type="SUPFAM" id="SSF82714">
    <property type="entry name" value="Multidrug efflux transporter AcrB TolC docking domain, DN and DC subdomains"/>
    <property type="match status" value="1"/>
</dbReference>
<dbReference type="Gene3D" id="1.20.1640.10">
    <property type="entry name" value="Multidrug efflux transporter AcrB transmembrane domain"/>
    <property type="match status" value="1"/>
</dbReference>
<dbReference type="PANTHER" id="PTHR32063:SF21">
    <property type="entry name" value="MULTIDRUG RESISTANCE PROTEIN MDTB"/>
    <property type="match status" value="1"/>
</dbReference>
<dbReference type="Gene3D" id="3.30.2090.10">
    <property type="entry name" value="Multidrug efflux transporter AcrB TolC docking domain, DN and DC subdomains"/>
    <property type="match status" value="1"/>
</dbReference>
<evidence type="ECO:0000313" key="3">
    <source>
        <dbReference type="Proteomes" id="UP000217895"/>
    </source>
</evidence>
<accession>A0A1Z4J921</accession>
<evidence type="ECO:0000256" key="1">
    <source>
        <dbReference type="SAM" id="Phobius"/>
    </source>
</evidence>
<dbReference type="Gene3D" id="3.30.70.1320">
    <property type="entry name" value="Multidrug efflux transporter AcrB pore domain like"/>
    <property type="match status" value="1"/>
</dbReference>
<keyword evidence="1" id="KW-0472">Membrane</keyword>
<keyword evidence="1" id="KW-0812">Transmembrane</keyword>
<evidence type="ECO:0000313" key="2">
    <source>
        <dbReference type="EMBL" id="BAY53203.1"/>
    </source>
</evidence>
<dbReference type="InterPro" id="IPR027463">
    <property type="entry name" value="AcrB_DN_DC_subdom"/>
</dbReference>
<keyword evidence="1" id="KW-1133">Transmembrane helix</keyword>
<proteinExistence type="predicted"/>
<gene>
    <name evidence="2" type="ORF">NIES2135_00050</name>
</gene>
<dbReference type="GO" id="GO:0005886">
    <property type="term" value="C:plasma membrane"/>
    <property type="evidence" value="ECO:0007669"/>
    <property type="project" value="TreeGrafter"/>
</dbReference>
<dbReference type="SUPFAM" id="SSF82693">
    <property type="entry name" value="Multidrug efflux transporter AcrB pore domain, PN1, PN2, PC1 and PC2 subdomains"/>
    <property type="match status" value="1"/>
</dbReference>
<dbReference type="EMBL" id="AP018203">
    <property type="protein sequence ID" value="BAY53203.1"/>
    <property type="molecule type" value="Genomic_DNA"/>
</dbReference>
<dbReference type="PRINTS" id="PR00702">
    <property type="entry name" value="ACRIFLAVINRP"/>
</dbReference>
<keyword evidence="3" id="KW-1185">Reference proteome</keyword>
<dbReference type="InterPro" id="IPR001036">
    <property type="entry name" value="Acrflvin-R"/>
</dbReference>
<organism evidence="2 3">
    <name type="scientific">Leptolyngbya boryana NIES-2135</name>
    <dbReference type="NCBI Taxonomy" id="1973484"/>
    <lineage>
        <taxon>Bacteria</taxon>
        <taxon>Bacillati</taxon>
        <taxon>Cyanobacteriota</taxon>
        <taxon>Cyanophyceae</taxon>
        <taxon>Leptolyngbyales</taxon>
        <taxon>Leptolyngbyaceae</taxon>
        <taxon>Leptolyngbya group</taxon>
        <taxon>Leptolyngbya</taxon>
    </lineage>
</organism>
<dbReference type="Proteomes" id="UP000217895">
    <property type="component" value="Chromosome"/>
</dbReference>
<protein>
    <submittedName>
        <fullName evidence="2">Acriflavin resistance protein</fullName>
    </submittedName>
</protein>
<dbReference type="PANTHER" id="PTHR32063">
    <property type="match status" value="1"/>
</dbReference>
<sequence>MVSGVAQVNVFGSQKYAVRALLDPNSLSARGIGIDEVADAISKGNSNLPTGNLYGNQQNLTIESNGQLTNADAYRNLTISYRNGSSVHLSDLGQVVDSVENDKVASWYFSRSLGSGETEQAKAGEFPGRRAIVLAIQKQPGTNTVETVAQIKKNLPNFQKQLPAAISMEVLFDRSQPIKESIEDVQFTLMLTIALVVLVIFLFLRNLSATIIPSLAVPLYCVRNSVRRFHPSVDNFIEPAFGWIWCIVNVAIVQSGSQYLCVRGHYLAHRDCKKERHYDGGLCDRGSQRWEKSLSSYLSSMPGSISPDHDDNNGSIDGDVTDRTRLWCGCRCSSPAWACCCRWIGVFAVAHVVSDACVLHLYGSVANEAAIAQETFTCFSN</sequence>
<dbReference type="Pfam" id="PF00873">
    <property type="entry name" value="ACR_tran"/>
    <property type="match status" value="1"/>
</dbReference>
<feature type="transmembrane region" description="Helical" evidence="1">
    <location>
        <begin position="185"/>
        <end position="204"/>
    </location>
</feature>
<dbReference type="AlphaFoldDB" id="A0A1Z4J921"/>